<feature type="transmembrane region" description="Helical" evidence="6">
    <location>
        <begin position="389"/>
        <end position="407"/>
    </location>
</feature>
<dbReference type="Proteomes" id="UP000642748">
    <property type="component" value="Unassembled WGS sequence"/>
</dbReference>
<proteinExistence type="predicted"/>
<keyword evidence="3 6" id="KW-1133">Transmembrane helix</keyword>
<reference evidence="8" key="1">
    <citation type="submission" date="2021-01" db="EMBL/GenBank/DDBJ databases">
        <title>Whole genome shotgun sequence of Rugosimonospora africana NBRC 104875.</title>
        <authorList>
            <person name="Komaki H."/>
            <person name="Tamura T."/>
        </authorList>
    </citation>
    <scope>NUCLEOTIDE SEQUENCE</scope>
    <source>
        <strain evidence="8">NBRC 104875</strain>
    </source>
</reference>
<keyword evidence="9" id="KW-1185">Reference proteome</keyword>
<dbReference type="InterPro" id="IPR051788">
    <property type="entry name" value="MFS_Transporter"/>
</dbReference>
<evidence type="ECO:0000256" key="2">
    <source>
        <dbReference type="ARBA" id="ARBA00022692"/>
    </source>
</evidence>
<dbReference type="GO" id="GO:0005886">
    <property type="term" value="C:plasma membrane"/>
    <property type="evidence" value="ECO:0007669"/>
    <property type="project" value="UniProtKB-SubCell"/>
</dbReference>
<feature type="transmembrane region" description="Helical" evidence="6">
    <location>
        <begin position="139"/>
        <end position="160"/>
    </location>
</feature>
<evidence type="ECO:0000256" key="3">
    <source>
        <dbReference type="ARBA" id="ARBA00022989"/>
    </source>
</evidence>
<dbReference type="Gene3D" id="1.20.1250.20">
    <property type="entry name" value="MFS general substrate transporter like domains"/>
    <property type="match status" value="2"/>
</dbReference>
<evidence type="ECO:0000256" key="6">
    <source>
        <dbReference type="SAM" id="Phobius"/>
    </source>
</evidence>
<sequence length="416" mass="41078">MTPQMSVRKARVSVSLLFLLYGTILGTWTARIPAVKHRLALTDGQLSLALLAFAAGAIVGMQASGRLVDKYGSTTVMIPAVLADGVLLVGPSLAANLPVLAVSLLAFGAVHGTLNVAMNVNAVEVQRIRERPMISSCHAVYSVGGFAGAGIGGLFASAAVGPTPTFLTVTGLVAVLSVWAARWALPRGMTEALAGAGGGEPGDAGQSDAAPGDAGSNDAAPGNAVPGGVTAMRGVLFLGLLVFCCLVGEGAAADWGSVYLRDSLDSSAGFAAWAYAAFSVAMMAGRLVGDRLAARLGPVTLVRLSGALAAVGLAAGLAVNRPVAGVVGFGLLGAGLSGIAPQVFSAAGNRNPTRAGQAIARVAGLGFLGFVVGPVVIGGTAQLIGLPRALGIPAVLALAVAASAPALRPRPAGTPG</sequence>
<feature type="transmembrane region" description="Helical" evidence="6">
    <location>
        <begin position="166"/>
        <end position="185"/>
    </location>
</feature>
<dbReference type="SUPFAM" id="SSF103473">
    <property type="entry name" value="MFS general substrate transporter"/>
    <property type="match status" value="1"/>
</dbReference>
<comment type="caution">
    <text evidence="8">The sequence shown here is derived from an EMBL/GenBank/DDBJ whole genome shotgun (WGS) entry which is preliminary data.</text>
</comment>
<evidence type="ECO:0000313" key="8">
    <source>
        <dbReference type="EMBL" id="GIH12823.1"/>
    </source>
</evidence>
<protein>
    <recommendedName>
        <fullName evidence="7">Major facilitator superfamily (MFS) profile domain-containing protein</fullName>
    </recommendedName>
</protein>
<keyword evidence="2 6" id="KW-0812">Transmembrane</keyword>
<dbReference type="PROSITE" id="PS50850">
    <property type="entry name" value="MFS"/>
    <property type="match status" value="1"/>
</dbReference>
<evidence type="ECO:0000256" key="1">
    <source>
        <dbReference type="ARBA" id="ARBA00004651"/>
    </source>
</evidence>
<accession>A0A8J3VP25</accession>
<keyword evidence="4 6" id="KW-0472">Membrane</keyword>
<organism evidence="8 9">
    <name type="scientific">Rugosimonospora africana</name>
    <dbReference type="NCBI Taxonomy" id="556532"/>
    <lineage>
        <taxon>Bacteria</taxon>
        <taxon>Bacillati</taxon>
        <taxon>Actinomycetota</taxon>
        <taxon>Actinomycetes</taxon>
        <taxon>Micromonosporales</taxon>
        <taxon>Micromonosporaceae</taxon>
        <taxon>Rugosimonospora</taxon>
    </lineage>
</organism>
<dbReference type="CDD" id="cd17393">
    <property type="entry name" value="MFS_MosC_like"/>
    <property type="match status" value="1"/>
</dbReference>
<dbReference type="AlphaFoldDB" id="A0A8J3VP25"/>
<dbReference type="EMBL" id="BONZ01000010">
    <property type="protein sequence ID" value="GIH12823.1"/>
    <property type="molecule type" value="Genomic_DNA"/>
</dbReference>
<evidence type="ECO:0000256" key="4">
    <source>
        <dbReference type="ARBA" id="ARBA00023136"/>
    </source>
</evidence>
<dbReference type="Pfam" id="PF07690">
    <property type="entry name" value="MFS_1"/>
    <property type="match status" value="2"/>
</dbReference>
<comment type="subcellular location">
    <subcellularLocation>
        <location evidence="1">Cell membrane</location>
        <topology evidence="1">Multi-pass membrane protein</topology>
    </subcellularLocation>
</comment>
<feature type="domain" description="Major facilitator superfamily (MFS) profile" evidence="7">
    <location>
        <begin position="10"/>
        <end position="412"/>
    </location>
</feature>
<dbReference type="PANTHER" id="PTHR23514">
    <property type="entry name" value="BYPASS OF STOP CODON PROTEIN 6"/>
    <property type="match status" value="1"/>
</dbReference>
<dbReference type="InterPro" id="IPR011701">
    <property type="entry name" value="MFS"/>
</dbReference>
<name>A0A8J3VP25_9ACTN</name>
<gene>
    <name evidence="8" type="ORF">Raf01_09950</name>
</gene>
<evidence type="ECO:0000259" key="7">
    <source>
        <dbReference type="PROSITE" id="PS50850"/>
    </source>
</evidence>
<feature type="transmembrane region" description="Helical" evidence="6">
    <location>
        <begin position="325"/>
        <end position="346"/>
    </location>
</feature>
<evidence type="ECO:0000256" key="5">
    <source>
        <dbReference type="SAM" id="MobiDB-lite"/>
    </source>
</evidence>
<feature type="region of interest" description="Disordered" evidence="5">
    <location>
        <begin position="195"/>
        <end position="221"/>
    </location>
</feature>
<feature type="transmembrane region" description="Helical" evidence="6">
    <location>
        <begin position="235"/>
        <end position="258"/>
    </location>
</feature>
<feature type="transmembrane region" description="Helical" evidence="6">
    <location>
        <begin position="76"/>
        <end position="94"/>
    </location>
</feature>
<feature type="transmembrane region" description="Helical" evidence="6">
    <location>
        <begin position="45"/>
        <end position="64"/>
    </location>
</feature>
<feature type="transmembrane region" description="Helical" evidence="6">
    <location>
        <begin position="100"/>
        <end position="118"/>
    </location>
</feature>
<dbReference type="InterPro" id="IPR036259">
    <property type="entry name" value="MFS_trans_sf"/>
</dbReference>
<dbReference type="GO" id="GO:0022857">
    <property type="term" value="F:transmembrane transporter activity"/>
    <property type="evidence" value="ECO:0007669"/>
    <property type="project" value="InterPro"/>
</dbReference>
<feature type="transmembrane region" description="Helical" evidence="6">
    <location>
        <begin position="301"/>
        <end position="319"/>
    </location>
</feature>
<dbReference type="PANTHER" id="PTHR23514:SF13">
    <property type="entry name" value="INNER MEMBRANE PROTEIN YBJJ"/>
    <property type="match status" value="1"/>
</dbReference>
<evidence type="ECO:0000313" key="9">
    <source>
        <dbReference type="Proteomes" id="UP000642748"/>
    </source>
</evidence>
<feature type="transmembrane region" description="Helical" evidence="6">
    <location>
        <begin position="270"/>
        <end position="289"/>
    </location>
</feature>
<dbReference type="InterPro" id="IPR020846">
    <property type="entry name" value="MFS_dom"/>
</dbReference>
<feature type="transmembrane region" description="Helical" evidence="6">
    <location>
        <begin position="358"/>
        <end position="377"/>
    </location>
</feature>